<dbReference type="EMBL" id="AMZH03004722">
    <property type="protein sequence ID" value="RRT68359.1"/>
    <property type="molecule type" value="Genomic_DNA"/>
</dbReference>
<dbReference type="AlphaFoldDB" id="A0A426ZWH7"/>
<evidence type="ECO:0000313" key="2">
    <source>
        <dbReference type="Proteomes" id="UP000287651"/>
    </source>
</evidence>
<evidence type="ECO:0000313" key="1">
    <source>
        <dbReference type="EMBL" id="RRT68359.1"/>
    </source>
</evidence>
<accession>A0A426ZWH7</accession>
<gene>
    <name evidence="1" type="ORF">B296_00036086</name>
</gene>
<proteinExistence type="predicted"/>
<comment type="caution">
    <text evidence="1">The sequence shown here is derived from an EMBL/GenBank/DDBJ whole genome shotgun (WGS) entry which is preliminary data.</text>
</comment>
<sequence>MQDLSEGLITTFDRRPEFCMRIRRPSSRSQVPFELSSLPMAAPTASPVFGASPASSPTWKMLHVLGSILEEGGRRDLRWGFFFKEGDEGKE</sequence>
<dbReference type="Proteomes" id="UP000287651">
    <property type="component" value="Unassembled WGS sequence"/>
</dbReference>
<name>A0A426ZWH7_ENSVE</name>
<protein>
    <submittedName>
        <fullName evidence="1">Uncharacterized protein</fullName>
    </submittedName>
</protein>
<reference evidence="1 2" key="1">
    <citation type="journal article" date="2014" name="Agronomy (Basel)">
        <title>A Draft Genome Sequence for Ensete ventricosum, the Drought-Tolerant Tree Against Hunger.</title>
        <authorList>
            <person name="Harrison J."/>
            <person name="Moore K.A."/>
            <person name="Paszkiewicz K."/>
            <person name="Jones T."/>
            <person name="Grant M."/>
            <person name="Ambacheew D."/>
            <person name="Muzemil S."/>
            <person name="Studholme D.J."/>
        </authorList>
    </citation>
    <scope>NUCLEOTIDE SEQUENCE [LARGE SCALE GENOMIC DNA]</scope>
</reference>
<organism evidence="1 2">
    <name type="scientific">Ensete ventricosum</name>
    <name type="common">Abyssinian banana</name>
    <name type="synonym">Musa ensete</name>
    <dbReference type="NCBI Taxonomy" id="4639"/>
    <lineage>
        <taxon>Eukaryota</taxon>
        <taxon>Viridiplantae</taxon>
        <taxon>Streptophyta</taxon>
        <taxon>Embryophyta</taxon>
        <taxon>Tracheophyta</taxon>
        <taxon>Spermatophyta</taxon>
        <taxon>Magnoliopsida</taxon>
        <taxon>Liliopsida</taxon>
        <taxon>Zingiberales</taxon>
        <taxon>Musaceae</taxon>
        <taxon>Ensete</taxon>
    </lineage>
</organism>